<feature type="transmembrane region" description="Helical" evidence="1">
    <location>
        <begin position="7"/>
        <end position="25"/>
    </location>
</feature>
<proteinExistence type="predicted"/>
<accession>A0ABR8XM03</accession>
<evidence type="ECO:0000313" key="2">
    <source>
        <dbReference type="EMBL" id="MBD8032973.1"/>
    </source>
</evidence>
<evidence type="ECO:0000256" key="1">
    <source>
        <dbReference type="SAM" id="Phobius"/>
    </source>
</evidence>
<protein>
    <submittedName>
        <fullName evidence="2">Uncharacterized protein</fullName>
    </submittedName>
</protein>
<keyword evidence="1" id="KW-0472">Membrane</keyword>
<gene>
    <name evidence="2" type="ORF">H9632_07825</name>
</gene>
<name>A0ABR8XM03_9BACL</name>
<dbReference type="Proteomes" id="UP000600565">
    <property type="component" value="Unassembled WGS sequence"/>
</dbReference>
<feature type="transmembrane region" description="Helical" evidence="1">
    <location>
        <begin position="118"/>
        <end position="139"/>
    </location>
</feature>
<feature type="transmembrane region" description="Helical" evidence="1">
    <location>
        <begin position="45"/>
        <end position="64"/>
    </location>
</feature>
<sequence length="147" mass="16640">MSNVSNYFKKIIWVIGLIILVKLSFDFKIHLQQTAQMEFNIVPVLWYDVMISLLLGWYISILLVQKWSVNVNHALLWCVAVPCLIILLIYPTVVTLAVNKLIPESFSYSFITAWFFKVAMPSPNVVGIVAGMTLAISIFSNDSKVAK</sequence>
<organism evidence="2 3">
    <name type="scientific">Solibacillus merdavium</name>
    <dbReference type="NCBI Taxonomy" id="2762218"/>
    <lineage>
        <taxon>Bacteria</taxon>
        <taxon>Bacillati</taxon>
        <taxon>Bacillota</taxon>
        <taxon>Bacilli</taxon>
        <taxon>Bacillales</taxon>
        <taxon>Caryophanaceae</taxon>
        <taxon>Solibacillus</taxon>
    </lineage>
</organism>
<keyword evidence="1" id="KW-1133">Transmembrane helix</keyword>
<dbReference type="RefSeq" id="WP_191703562.1">
    <property type="nucleotide sequence ID" value="NZ_JACSPW010000006.1"/>
</dbReference>
<dbReference type="EMBL" id="JACSPW010000006">
    <property type="protein sequence ID" value="MBD8032973.1"/>
    <property type="molecule type" value="Genomic_DNA"/>
</dbReference>
<keyword evidence="1" id="KW-0812">Transmembrane</keyword>
<evidence type="ECO:0000313" key="3">
    <source>
        <dbReference type="Proteomes" id="UP000600565"/>
    </source>
</evidence>
<feature type="transmembrane region" description="Helical" evidence="1">
    <location>
        <begin position="76"/>
        <end position="98"/>
    </location>
</feature>
<comment type="caution">
    <text evidence="2">The sequence shown here is derived from an EMBL/GenBank/DDBJ whole genome shotgun (WGS) entry which is preliminary data.</text>
</comment>
<reference evidence="2 3" key="1">
    <citation type="submission" date="2020-08" db="EMBL/GenBank/DDBJ databases">
        <title>A Genomic Blueprint of the Chicken Gut Microbiome.</title>
        <authorList>
            <person name="Gilroy R."/>
            <person name="Ravi A."/>
            <person name="Getino M."/>
            <person name="Pursley I."/>
            <person name="Horton D.L."/>
            <person name="Alikhan N.-F."/>
            <person name="Baker D."/>
            <person name="Gharbi K."/>
            <person name="Hall N."/>
            <person name="Watson M."/>
            <person name="Adriaenssens E.M."/>
            <person name="Foster-Nyarko E."/>
            <person name="Jarju S."/>
            <person name="Secka A."/>
            <person name="Antonio M."/>
            <person name="Oren A."/>
            <person name="Chaudhuri R."/>
            <person name="La Ragione R.M."/>
            <person name="Hildebrand F."/>
            <person name="Pallen M.J."/>
        </authorList>
    </citation>
    <scope>NUCLEOTIDE SEQUENCE [LARGE SCALE GENOMIC DNA]</scope>
    <source>
        <strain evidence="2 3">Sa1YVA6</strain>
    </source>
</reference>
<keyword evidence="3" id="KW-1185">Reference proteome</keyword>